<evidence type="ECO:0000256" key="1">
    <source>
        <dbReference type="SAM" id="MobiDB-lite"/>
    </source>
</evidence>
<gene>
    <name evidence="2" type="ORF">D9615_010427</name>
</gene>
<name>A0A8H5GQH2_9AGAR</name>
<dbReference type="Proteomes" id="UP000565441">
    <property type="component" value="Unassembled WGS sequence"/>
</dbReference>
<dbReference type="EMBL" id="JAACJP010000057">
    <property type="protein sequence ID" value="KAF5369122.1"/>
    <property type="molecule type" value="Genomic_DNA"/>
</dbReference>
<proteinExistence type="predicted"/>
<comment type="caution">
    <text evidence="2">The sequence shown here is derived from an EMBL/GenBank/DDBJ whole genome shotgun (WGS) entry which is preliminary data.</text>
</comment>
<accession>A0A8H5GQH2</accession>
<protein>
    <submittedName>
        <fullName evidence="2">Uncharacterized protein</fullName>
    </submittedName>
</protein>
<evidence type="ECO:0000313" key="3">
    <source>
        <dbReference type="Proteomes" id="UP000565441"/>
    </source>
</evidence>
<evidence type="ECO:0000313" key="2">
    <source>
        <dbReference type="EMBL" id="KAF5369122.1"/>
    </source>
</evidence>
<dbReference type="OrthoDB" id="2833246at2759"/>
<sequence>MEKSKSEPAALPAGGAGAAPGNGMEKSKAASATLGAHAGGTVIDDAALLAARGVSAGAGCRGVFITAEVMAVESTSIRRSLYRANDSSMDKHAIALLAEVESWTWPPTLRILEKQGGNYKAIMLKLISYLIKESQLLGGTVLDQFWKQLEECHPKFKEKVNNIRNAPSVLFDEAPAMLFEGVDRNDVDFEPIFKMAAEYFTHLGIAFMNPGGPKSGGGTPHSVGDIVKMETDQLLSVAQEAGFGVRKQAALKRLSFKRDGYSCVMTGVKFNEVHSGYKLHRGYNFNPSLSHIIPNSVHGKPDMLKCIAMFAGNEARDLVVQHSNAIGNVMNLQNDAHEAYNDLQWGIEARNEDGMVKYVYRRVPLVLETGPASIILRDGDPIKFGLGTEGSCLGGGPLPLLCNLQLAVARVLNMSGAAEVISQWMEDADDSDFPQNFLFSNDFCDILDAKLLLKGICL</sequence>
<dbReference type="AlphaFoldDB" id="A0A8H5GQH2"/>
<feature type="region of interest" description="Disordered" evidence="1">
    <location>
        <begin position="1"/>
        <end position="26"/>
    </location>
</feature>
<reference evidence="2 3" key="1">
    <citation type="journal article" date="2020" name="ISME J.">
        <title>Uncovering the hidden diversity of litter-decomposition mechanisms in mushroom-forming fungi.</title>
        <authorList>
            <person name="Floudas D."/>
            <person name="Bentzer J."/>
            <person name="Ahren D."/>
            <person name="Johansson T."/>
            <person name="Persson P."/>
            <person name="Tunlid A."/>
        </authorList>
    </citation>
    <scope>NUCLEOTIDE SEQUENCE [LARGE SCALE GENOMIC DNA]</scope>
    <source>
        <strain evidence="2 3">CBS 661.87</strain>
    </source>
</reference>
<organism evidence="2 3">
    <name type="scientific">Tricholomella constricta</name>
    <dbReference type="NCBI Taxonomy" id="117010"/>
    <lineage>
        <taxon>Eukaryota</taxon>
        <taxon>Fungi</taxon>
        <taxon>Dikarya</taxon>
        <taxon>Basidiomycota</taxon>
        <taxon>Agaricomycotina</taxon>
        <taxon>Agaricomycetes</taxon>
        <taxon>Agaricomycetidae</taxon>
        <taxon>Agaricales</taxon>
        <taxon>Tricholomatineae</taxon>
        <taxon>Lyophyllaceae</taxon>
        <taxon>Tricholomella</taxon>
    </lineage>
</organism>
<keyword evidence="3" id="KW-1185">Reference proteome</keyword>